<feature type="compositionally biased region" description="Basic and acidic residues" evidence="1">
    <location>
        <begin position="670"/>
        <end position="689"/>
    </location>
</feature>
<sequence>MQPADHLCRLPPLLLFLFAIGGRLPGIAGQCEWSVSEYVGTGTGDCGREYDAGEVVALTGPSKYGRYEARMLPNVLWADGVVLSFILWYQDSDKVPGTPWGEIDYQIFLGGPHGEKGEPLQTNIVLGYVWNDPPGLGLHEQFYGPPGYPKTPEGRDNEASKGVKGSWHTIAIEWTPEHVEWWFDGRRLRRCPSAECCSTATVPSLCEDGALMTNLNAIPSMNVRMSMWPVNPKEPWAATWSGLADPESFPLVAFVDYVTFYSYDQATKSFVFDDVEVFDYEVGLARTDANLLEKWSLPTGVTFDVNWAEFGLRRTNIVSGSVSKHLALTLAKKGENAVPAAPLIAPNRQALPPNDIDDTLYPNKTTLPEAAERYLDWREECEADPSVDPASGKVLRIPGKVFQYGMAQLKAALTPPAETADTSTWAVDACKAECIARLVAGVPLHYLSVIETTPEGTDETAYQCMCLLETGAAVELGDGGSGFAYSGILCGEAGNFDPSLTTPTPPDDVSPPSIVEGPPVLLPGQQLLLLDGGRRFTDENFGTQLLAVRIQNEPQGTFETDEALQDFATDARNVIATDLSEDPEKVIIHSISPGSAIVRFVVRDQTAASLQSKWQTKVDAADSLIATQYTIDPDYPVLVAVPDSGTPPPADCAVGDPLCTPPTPQPTTKRPGDFLEDNKDEDLDKKPDITPEDLVPPAIKDGIEQIKDDTKETITKSTGWTSFAIAAGAGVGVLAVGMLILWWTGALGKLRRLCCPRREKLLDKGGERARERKTETLRQSRGHHQPAHRSPASPQRVFV</sequence>
<protein>
    <recommendedName>
        <fullName evidence="4">GH16 domain-containing protein</fullName>
    </recommendedName>
</protein>
<dbReference type="Proteomes" id="UP000041254">
    <property type="component" value="Unassembled WGS sequence"/>
</dbReference>
<feature type="compositionally biased region" description="Basic and acidic residues" evidence="1">
    <location>
        <begin position="764"/>
        <end position="778"/>
    </location>
</feature>
<feature type="region of interest" description="Disordered" evidence="1">
    <location>
        <begin position="764"/>
        <end position="799"/>
    </location>
</feature>
<evidence type="ECO:0000313" key="6">
    <source>
        <dbReference type="Proteomes" id="UP000041254"/>
    </source>
</evidence>
<dbReference type="PROSITE" id="PS51762">
    <property type="entry name" value="GH16_2"/>
    <property type="match status" value="1"/>
</dbReference>
<organism evidence="5 6">
    <name type="scientific">Vitrella brassicaformis (strain CCMP3155)</name>
    <dbReference type="NCBI Taxonomy" id="1169540"/>
    <lineage>
        <taxon>Eukaryota</taxon>
        <taxon>Sar</taxon>
        <taxon>Alveolata</taxon>
        <taxon>Colpodellida</taxon>
        <taxon>Vitrellaceae</taxon>
        <taxon>Vitrella</taxon>
    </lineage>
</organism>
<accession>A0A0G4EL77</accession>
<feature type="transmembrane region" description="Helical" evidence="2">
    <location>
        <begin position="720"/>
        <end position="743"/>
    </location>
</feature>
<keyword evidence="2" id="KW-0472">Membrane</keyword>
<proteinExistence type="predicted"/>
<dbReference type="AlphaFoldDB" id="A0A0G4EL77"/>
<dbReference type="EMBL" id="CDMY01000255">
    <property type="protein sequence ID" value="CEL97707.1"/>
    <property type="molecule type" value="Genomic_DNA"/>
</dbReference>
<dbReference type="InterPro" id="IPR000757">
    <property type="entry name" value="Beta-glucanase-like"/>
</dbReference>
<keyword evidence="2" id="KW-0812">Transmembrane</keyword>
<feature type="signal peptide" evidence="3">
    <location>
        <begin position="1"/>
        <end position="29"/>
    </location>
</feature>
<dbReference type="GO" id="GO:0004553">
    <property type="term" value="F:hydrolase activity, hydrolyzing O-glycosyl compounds"/>
    <property type="evidence" value="ECO:0007669"/>
    <property type="project" value="InterPro"/>
</dbReference>
<evidence type="ECO:0000313" key="5">
    <source>
        <dbReference type="EMBL" id="CEL97707.1"/>
    </source>
</evidence>
<keyword evidence="3" id="KW-0732">Signal</keyword>
<reference evidence="5 6" key="1">
    <citation type="submission" date="2014-11" db="EMBL/GenBank/DDBJ databases">
        <authorList>
            <person name="Zhu J."/>
            <person name="Qi W."/>
            <person name="Song R."/>
        </authorList>
    </citation>
    <scope>NUCLEOTIDE SEQUENCE [LARGE SCALE GENOMIC DNA]</scope>
</reference>
<dbReference type="InterPro" id="IPR013320">
    <property type="entry name" value="ConA-like_dom_sf"/>
</dbReference>
<dbReference type="Pfam" id="PF00722">
    <property type="entry name" value="Glyco_hydro_16"/>
    <property type="match status" value="1"/>
</dbReference>
<feature type="domain" description="GH16" evidence="4">
    <location>
        <begin position="1"/>
        <end position="266"/>
    </location>
</feature>
<dbReference type="VEuPathDB" id="CryptoDB:Vbra_12292"/>
<dbReference type="GO" id="GO:0005975">
    <property type="term" value="P:carbohydrate metabolic process"/>
    <property type="evidence" value="ECO:0007669"/>
    <property type="project" value="InterPro"/>
</dbReference>
<dbReference type="InParanoid" id="A0A0G4EL77"/>
<dbReference type="CDD" id="cd00413">
    <property type="entry name" value="Glyco_hydrolase_16"/>
    <property type="match status" value="1"/>
</dbReference>
<evidence type="ECO:0000256" key="1">
    <source>
        <dbReference type="SAM" id="MobiDB-lite"/>
    </source>
</evidence>
<dbReference type="OrthoDB" id="419959at2759"/>
<dbReference type="SUPFAM" id="SSF49899">
    <property type="entry name" value="Concanavalin A-like lectins/glucanases"/>
    <property type="match status" value="1"/>
</dbReference>
<keyword evidence="2" id="KW-1133">Transmembrane helix</keyword>
<dbReference type="Gene3D" id="2.60.120.200">
    <property type="match status" value="1"/>
</dbReference>
<gene>
    <name evidence="5" type="ORF">Vbra_12292</name>
</gene>
<feature type="chain" id="PRO_5005187277" description="GH16 domain-containing protein" evidence="3">
    <location>
        <begin position="30"/>
        <end position="799"/>
    </location>
</feature>
<evidence type="ECO:0000256" key="2">
    <source>
        <dbReference type="SAM" id="Phobius"/>
    </source>
</evidence>
<evidence type="ECO:0000256" key="3">
    <source>
        <dbReference type="SAM" id="SignalP"/>
    </source>
</evidence>
<name>A0A0G4EL77_VITBC</name>
<feature type="region of interest" description="Disordered" evidence="1">
    <location>
        <begin position="648"/>
        <end position="696"/>
    </location>
</feature>
<evidence type="ECO:0000259" key="4">
    <source>
        <dbReference type="PROSITE" id="PS51762"/>
    </source>
</evidence>
<keyword evidence="6" id="KW-1185">Reference proteome</keyword>